<organism evidence="15 16">
    <name type="scientific">Mycoplasmopsis bovigenitalium</name>
    <dbReference type="NCBI Taxonomy" id="2112"/>
    <lineage>
        <taxon>Bacteria</taxon>
        <taxon>Bacillati</taxon>
        <taxon>Mycoplasmatota</taxon>
        <taxon>Mycoplasmoidales</taxon>
        <taxon>Metamycoplasmataceae</taxon>
        <taxon>Mycoplasmopsis</taxon>
    </lineage>
</organism>
<keyword evidence="8 12" id="KW-0472">Membrane</keyword>
<dbReference type="GO" id="GO:0046961">
    <property type="term" value="F:proton-transporting ATPase activity, rotational mechanism"/>
    <property type="evidence" value="ECO:0007669"/>
    <property type="project" value="TreeGrafter"/>
</dbReference>
<evidence type="ECO:0000256" key="9">
    <source>
        <dbReference type="ARBA" id="ARBA00023310"/>
    </source>
</evidence>
<comment type="subunit">
    <text evidence="12">F-type ATPases have 2 components, F(1) - the catalytic core - and F(0) - the membrane proton channel. F(1) has five subunits: alpha(3), beta(3), gamma(1), delta(1), epsilon(1). F(0) has three main subunits: a(1), b(2) and c(10-14). The alpha and beta chains form an alternating ring which encloses part of the gamma chain. F(1) is attached to F(0) by a central stalk formed by the gamma and epsilon chains, while a peripheral stalk is formed by the delta and b chains.</text>
</comment>
<keyword evidence="12" id="KW-1003">Cell membrane</keyword>
<keyword evidence="2 12" id="KW-0813">Transport</keyword>
<keyword evidence="3 12" id="KW-0138">CF(0)</keyword>
<dbReference type="CDD" id="cd06503">
    <property type="entry name" value="ATP-synt_Fo_b"/>
    <property type="match status" value="1"/>
</dbReference>
<comment type="function">
    <text evidence="12">Component of the F(0) channel, it forms part of the peripheral stalk, linking F(1) to F(0).</text>
</comment>
<keyword evidence="9 12" id="KW-0066">ATP synthesis</keyword>
<keyword evidence="4 12" id="KW-0812">Transmembrane</keyword>
<dbReference type="PANTHER" id="PTHR33445">
    <property type="entry name" value="ATP SYNTHASE SUBUNIT B', CHLOROPLASTIC"/>
    <property type="match status" value="1"/>
</dbReference>
<dbReference type="Proteomes" id="UP000290942">
    <property type="component" value="Chromosome"/>
</dbReference>
<evidence type="ECO:0000256" key="6">
    <source>
        <dbReference type="ARBA" id="ARBA00022989"/>
    </source>
</evidence>
<name>A0A449A8W0_9BACT</name>
<evidence type="ECO:0000256" key="8">
    <source>
        <dbReference type="ARBA" id="ARBA00023136"/>
    </source>
</evidence>
<gene>
    <name evidence="12 15" type="primary">atpF</name>
    <name evidence="15" type="ORF">NCTC10122_00228</name>
</gene>
<comment type="function">
    <text evidence="10 12">F(1)F(0) ATP synthase produces ATP from ADP in the presence of a proton or sodium gradient. F-type ATPases consist of two structural domains, F(1) containing the extramembraneous catalytic core and F(0) containing the membrane proton channel, linked together by a central stalk and a peripheral stalk. During catalysis, ATP synthesis in the catalytic domain of F(1) is coupled via a rotary mechanism of the central stalk subunits to proton translocation.</text>
</comment>
<dbReference type="InterPro" id="IPR028987">
    <property type="entry name" value="ATP_synth_B-like_membr_sf"/>
</dbReference>
<dbReference type="Pfam" id="PF00430">
    <property type="entry name" value="ATP-synt_B"/>
    <property type="match status" value="1"/>
</dbReference>
<evidence type="ECO:0000256" key="14">
    <source>
        <dbReference type="SAM" id="Coils"/>
    </source>
</evidence>
<dbReference type="RefSeq" id="WP_129687563.1">
    <property type="nucleotide sequence ID" value="NZ_LR214970.1"/>
</dbReference>
<dbReference type="InterPro" id="IPR050059">
    <property type="entry name" value="ATP_synthase_B_chain"/>
</dbReference>
<feature type="coiled-coil region" evidence="14">
    <location>
        <begin position="60"/>
        <end position="145"/>
    </location>
</feature>
<keyword evidence="14" id="KW-0175">Coiled coil</keyword>
<dbReference type="SUPFAM" id="SSF81573">
    <property type="entry name" value="F1F0 ATP synthase subunit B, membrane domain"/>
    <property type="match status" value="1"/>
</dbReference>
<evidence type="ECO:0000256" key="3">
    <source>
        <dbReference type="ARBA" id="ARBA00022547"/>
    </source>
</evidence>
<dbReference type="InterPro" id="IPR005864">
    <property type="entry name" value="ATP_synth_F0_bsu_bac"/>
</dbReference>
<evidence type="ECO:0000256" key="12">
    <source>
        <dbReference type="HAMAP-Rule" id="MF_01398"/>
    </source>
</evidence>
<evidence type="ECO:0000256" key="5">
    <source>
        <dbReference type="ARBA" id="ARBA00022781"/>
    </source>
</evidence>
<keyword evidence="6 12" id="KW-1133">Transmembrane helix</keyword>
<evidence type="ECO:0000256" key="7">
    <source>
        <dbReference type="ARBA" id="ARBA00023065"/>
    </source>
</evidence>
<accession>A0A449A8W0</accession>
<evidence type="ECO:0000256" key="10">
    <source>
        <dbReference type="ARBA" id="ARBA00025198"/>
    </source>
</evidence>
<evidence type="ECO:0000256" key="2">
    <source>
        <dbReference type="ARBA" id="ARBA00022448"/>
    </source>
</evidence>
<dbReference type="GO" id="GO:0012505">
    <property type="term" value="C:endomembrane system"/>
    <property type="evidence" value="ECO:0007669"/>
    <property type="project" value="UniProtKB-SubCell"/>
</dbReference>
<proteinExistence type="inferred from homology"/>
<dbReference type="NCBIfam" id="TIGR01144">
    <property type="entry name" value="ATP_synt_b"/>
    <property type="match status" value="1"/>
</dbReference>
<evidence type="ECO:0000256" key="1">
    <source>
        <dbReference type="ARBA" id="ARBA00005513"/>
    </source>
</evidence>
<evidence type="ECO:0000313" key="15">
    <source>
        <dbReference type="EMBL" id="VEU60630.1"/>
    </source>
</evidence>
<dbReference type="GO" id="GO:0005886">
    <property type="term" value="C:plasma membrane"/>
    <property type="evidence" value="ECO:0007669"/>
    <property type="project" value="UniProtKB-SubCell"/>
</dbReference>
<evidence type="ECO:0000256" key="13">
    <source>
        <dbReference type="RuleBase" id="RU003848"/>
    </source>
</evidence>
<keyword evidence="7 12" id="KW-0406">Ion transport</keyword>
<protein>
    <recommendedName>
        <fullName evidence="12">ATP synthase subunit b</fullName>
    </recommendedName>
    <alternativeName>
        <fullName evidence="12">ATP synthase F(0) sector subunit b</fullName>
    </alternativeName>
    <alternativeName>
        <fullName evidence="12">ATPase subunit I</fullName>
    </alternativeName>
    <alternativeName>
        <fullName evidence="12">F-type ATPase subunit b</fullName>
        <shortName evidence="12">F-ATPase subunit b</shortName>
    </alternativeName>
</protein>
<evidence type="ECO:0000256" key="11">
    <source>
        <dbReference type="ARBA" id="ARBA00037847"/>
    </source>
</evidence>
<evidence type="ECO:0000313" key="16">
    <source>
        <dbReference type="Proteomes" id="UP000290942"/>
    </source>
</evidence>
<comment type="similarity">
    <text evidence="1 12 13">Belongs to the ATPase B chain family.</text>
</comment>
<dbReference type="GO" id="GO:0016787">
    <property type="term" value="F:hydrolase activity"/>
    <property type="evidence" value="ECO:0007669"/>
    <property type="project" value="UniProtKB-KW"/>
</dbReference>
<feature type="transmembrane region" description="Helical" evidence="12">
    <location>
        <begin position="34"/>
        <end position="56"/>
    </location>
</feature>
<dbReference type="Gene3D" id="1.20.5.620">
    <property type="entry name" value="F1F0 ATP synthase subunit B, membrane domain"/>
    <property type="match status" value="1"/>
</dbReference>
<dbReference type="GO" id="GO:0045259">
    <property type="term" value="C:proton-transporting ATP synthase complex"/>
    <property type="evidence" value="ECO:0007669"/>
    <property type="project" value="UniProtKB-KW"/>
</dbReference>
<dbReference type="HAMAP" id="MF_01398">
    <property type="entry name" value="ATP_synth_b_bprime"/>
    <property type="match status" value="1"/>
</dbReference>
<sequence length="189" mass="21710">MHKTVFSILAEGSYPVVEPSEGFKEQFNKLWPSWPMMLATLVSLIIIMIILYFLMYKPVKKSLAARQKFIQDNIDKAKENNASSELVLAQVNQRLKQAHIEVDSLINDAKRRGDKVIEKYTDKAKAEANRIISEAKIDIEIQKQKFLKESKKHIASAATTLSEKILKQHVDSEIHNQIIDDFLTKNEDE</sequence>
<dbReference type="AlphaFoldDB" id="A0A449A8W0"/>
<keyword evidence="5 12" id="KW-0375">Hydrogen ion transport</keyword>
<evidence type="ECO:0000256" key="4">
    <source>
        <dbReference type="ARBA" id="ARBA00022692"/>
    </source>
</evidence>
<keyword evidence="15" id="KW-0378">Hydrolase</keyword>
<dbReference type="PANTHER" id="PTHR33445:SF2">
    <property type="entry name" value="ATP SYNTHASE SUBUNIT B', CHLOROPLASTIC"/>
    <property type="match status" value="1"/>
</dbReference>
<dbReference type="GO" id="GO:0046933">
    <property type="term" value="F:proton-transporting ATP synthase activity, rotational mechanism"/>
    <property type="evidence" value="ECO:0007669"/>
    <property type="project" value="UniProtKB-UniRule"/>
</dbReference>
<reference evidence="15 16" key="1">
    <citation type="submission" date="2019-01" db="EMBL/GenBank/DDBJ databases">
        <authorList>
            <consortium name="Pathogen Informatics"/>
        </authorList>
    </citation>
    <scope>NUCLEOTIDE SEQUENCE [LARGE SCALE GENOMIC DNA]</scope>
    <source>
        <strain evidence="15 16">NCTC10122</strain>
    </source>
</reference>
<comment type="subcellular location">
    <subcellularLocation>
        <location evidence="12">Cell membrane</location>
        <topology evidence="12">Single-pass membrane protein</topology>
    </subcellularLocation>
    <subcellularLocation>
        <location evidence="11">Endomembrane system</location>
        <topology evidence="11">Single-pass membrane protein</topology>
    </subcellularLocation>
</comment>
<dbReference type="InterPro" id="IPR002146">
    <property type="entry name" value="ATP_synth_b/b'su_bac/chlpt"/>
</dbReference>
<dbReference type="EMBL" id="LR214970">
    <property type="protein sequence ID" value="VEU60630.1"/>
    <property type="molecule type" value="Genomic_DNA"/>
</dbReference>